<evidence type="ECO:0000313" key="3">
    <source>
        <dbReference type="EMBL" id="WAL60704.1"/>
    </source>
</evidence>
<evidence type="ECO:0000313" key="4">
    <source>
        <dbReference type="Proteomes" id="UP001163152"/>
    </source>
</evidence>
<feature type="region of interest" description="Disordered" evidence="1">
    <location>
        <begin position="54"/>
        <end position="82"/>
    </location>
</feature>
<keyword evidence="3" id="KW-0645">Protease</keyword>
<dbReference type="GO" id="GO:0006508">
    <property type="term" value="P:proteolysis"/>
    <property type="evidence" value="ECO:0007669"/>
    <property type="project" value="UniProtKB-KW"/>
</dbReference>
<dbReference type="PANTHER" id="PTHR43019">
    <property type="entry name" value="SERINE ENDOPROTEASE DEGS"/>
    <property type="match status" value="1"/>
</dbReference>
<keyword evidence="2" id="KW-1133">Transmembrane helix</keyword>
<dbReference type="InterPro" id="IPR043504">
    <property type="entry name" value="Peptidase_S1_PA_chymotrypsin"/>
</dbReference>
<evidence type="ECO:0000256" key="2">
    <source>
        <dbReference type="SAM" id="Phobius"/>
    </source>
</evidence>
<keyword evidence="2" id="KW-0812">Transmembrane</keyword>
<dbReference type="Gene3D" id="2.40.10.10">
    <property type="entry name" value="Trypsin-like serine proteases"/>
    <property type="match status" value="2"/>
</dbReference>
<protein>
    <submittedName>
        <fullName evidence="3">Serine protease</fullName>
    </submittedName>
</protein>
<dbReference type="InterPro" id="IPR001940">
    <property type="entry name" value="Peptidase_S1C"/>
</dbReference>
<dbReference type="SUPFAM" id="SSF50494">
    <property type="entry name" value="Trypsin-like serine proteases"/>
    <property type="match status" value="1"/>
</dbReference>
<reference evidence="3" key="1">
    <citation type="submission" date="2022-12" db="EMBL/GenBank/DDBJ databases">
        <title>Polyphasic identification of a Novel Hot-Spring Cyanobacterium Ocullathermofonsia sinensis gen nov. sp. nov. and Genomic Insights on its Adaptations to the Thermal Habitat.</title>
        <authorList>
            <person name="Daroch M."/>
            <person name="Tang J."/>
            <person name="Jiang Y."/>
        </authorList>
    </citation>
    <scope>NUCLEOTIDE SEQUENCE</scope>
    <source>
        <strain evidence="3">PKUAC-SCTA174</strain>
    </source>
</reference>
<keyword evidence="4" id="KW-1185">Reference proteome</keyword>
<proteinExistence type="predicted"/>
<feature type="compositionally biased region" description="Basic and acidic residues" evidence="1">
    <location>
        <begin position="64"/>
        <end position="81"/>
    </location>
</feature>
<keyword evidence="2" id="KW-0472">Membrane</keyword>
<gene>
    <name evidence="3" type="ORF">OXH18_01515</name>
</gene>
<sequence>MRYSSSRPPRRRSVYTVPPSNRAATWLSYLGVLLFGAGITAIGLEWTRPRPELSYNSPLPPAQVERDRTVSQTPAERDTSAIERSAARRITNSADVRSATICVVGFVPRGGEVCASGVSIDPALAGIAAAEGSVVITNYHVIANTGSQPSVKLGGEGEQYDAEVISQSPEMDLALLFVRGVSFPAADLADASPAGGTPVRAIGFPQNRPLTTKDSTLLGFTQNCLAIAPCLAIKQGTITHGNSGGPLEANGKVIGITQGETTEEIAIPVEQVRQFLAGEIPLSPVPPQFEPGYPPRPSGPPPRRLVPPPFGAPPPPGWWR</sequence>
<feature type="transmembrane region" description="Helical" evidence="2">
    <location>
        <begin position="26"/>
        <end position="44"/>
    </location>
</feature>
<dbReference type="RefSeq" id="WP_268610664.1">
    <property type="nucleotide sequence ID" value="NZ_CP113797.1"/>
</dbReference>
<keyword evidence="3" id="KW-0378">Hydrolase</keyword>
<name>A0A9E8ZF59_9CYAN</name>
<dbReference type="InterPro" id="IPR009003">
    <property type="entry name" value="Peptidase_S1_PA"/>
</dbReference>
<evidence type="ECO:0000256" key="1">
    <source>
        <dbReference type="SAM" id="MobiDB-lite"/>
    </source>
</evidence>
<dbReference type="Pfam" id="PF13365">
    <property type="entry name" value="Trypsin_2"/>
    <property type="match status" value="1"/>
</dbReference>
<dbReference type="GO" id="GO:0004252">
    <property type="term" value="F:serine-type endopeptidase activity"/>
    <property type="evidence" value="ECO:0007669"/>
    <property type="project" value="InterPro"/>
</dbReference>
<dbReference type="AlphaFoldDB" id="A0A9E8ZF59"/>
<dbReference type="PANTHER" id="PTHR43019:SF23">
    <property type="entry name" value="PROTEASE DO-LIKE 5, CHLOROPLASTIC"/>
    <property type="match status" value="1"/>
</dbReference>
<dbReference type="PRINTS" id="PR00834">
    <property type="entry name" value="PROTEASES2C"/>
</dbReference>
<dbReference type="KEGG" id="tsin:OXH18_01515"/>
<feature type="region of interest" description="Disordered" evidence="1">
    <location>
        <begin position="283"/>
        <end position="320"/>
    </location>
</feature>
<dbReference type="Proteomes" id="UP001163152">
    <property type="component" value="Chromosome"/>
</dbReference>
<organism evidence="3 4">
    <name type="scientific">Thermocoleostomius sinensis A174</name>
    <dbReference type="NCBI Taxonomy" id="2016057"/>
    <lineage>
        <taxon>Bacteria</taxon>
        <taxon>Bacillati</taxon>
        <taxon>Cyanobacteriota</taxon>
        <taxon>Cyanophyceae</taxon>
        <taxon>Oculatellales</taxon>
        <taxon>Oculatellaceae</taxon>
        <taxon>Thermocoleostomius</taxon>
    </lineage>
</organism>
<accession>A0A9E8ZF59</accession>
<dbReference type="EMBL" id="CP113797">
    <property type="protein sequence ID" value="WAL60704.1"/>
    <property type="molecule type" value="Genomic_DNA"/>
</dbReference>